<dbReference type="GO" id="GO:0005385">
    <property type="term" value="F:zinc ion transmembrane transporter activity"/>
    <property type="evidence" value="ECO:0007669"/>
    <property type="project" value="InterPro"/>
</dbReference>
<dbReference type="RefSeq" id="WP_101193017.1">
    <property type="nucleotide sequence ID" value="NZ_PIYS01000006.1"/>
</dbReference>
<dbReference type="InterPro" id="IPR058533">
    <property type="entry name" value="Cation_efflux_TM"/>
</dbReference>
<evidence type="ECO:0000256" key="5">
    <source>
        <dbReference type="ARBA" id="ARBA00022989"/>
    </source>
</evidence>
<feature type="transmembrane region" description="Helical" evidence="8">
    <location>
        <begin position="216"/>
        <end position="241"/>
    </location>
</feature>
<name>A0A2I0CRT0_9PSED</name>
<feature type="transmembrane region" description="Helical" evidence="8">
    <location>
        <begin position="125"/>
        <end position="148"/>
    </location>
</feature>
<dbReference type="Gene3D" id="1.20.1510.10">
    <property type="entry name" value="Cation efflux protein transmembrane domain"/>
    <property type="match status" value="1"/>
</dbReference>
<evidence type="ECO:0000313" key="10">
    <source>
        <dbReference type="EMBL" id="PKF71851.1"/>
    </source>
</evidence>
<evidence type="ECO:0000256" key="7">
    <source>
        <dbReference type="ARBA" id="ARBA00023136"/>
    </source>
</evidence>
<sequence length="319" mass="35102">MSTCNHARWRPSHHYRAPAQAAERRAWLVVALTGGTMLAEISAGYWFNSMALLADGWHMASHMLAIGLAALAYWLARRHADDPRYAFGTWKVEVLAGFASAVLLVVVIGLMAVESAMRLWSPAEIAYQQALWVALIGLLVNLVSAWLLREQHSHGSPLGHAHHDHDHDHDHGVPAGRDLNRHAAFIHVLADALTSVAAILALLAGQWLGWHWLDPLMGLLGALIIGVWAKGLLLETAGVLLDREMDNPLVAQVRQRLADLDDTELTDLHLWRVGQAQYACIISLVTHGPRNADDYKASLAEYAELVHVTVEVNRCAHAP</sequence>
<proteinExistence type="predicted"/>
<feature type="transmembrane region" description="Helical" evidence="8">
    <location>
        <begin position="59"/>
        <end position="76"/>
    </location>
</feature>
<dbReference type="InterPro" id="IPR027469">
    <property type="entry name" value="Cation_efflux_TMD_sf"/>
</dbReference>
<evidence type="ECO:0000256" key="6">
    <source>
        <dbReference type="ARBA" id="ARBA00023065"/>
    </source>
</evidence>
<keyword evidence="7 8" id="KW-0472">Membrane</keyword>
<reference evidence="11" key="1">
    <citation type="submission" date="2017-12" db="EMBL/GenBank/DDBJ databases">
        <authorList>
            <person name="Yu X.-Y."/>
        </authorList>
    </citation>
    <scope>NUCLEOTIDE SEQUENCE [LARGE SCALE GENOMIC DNA]</scope>
    <source>
        <strain evidence="11">ZYSR67-Z</strain>
    </source>
</reference>
<evidence type="ECO:0000313" key="11">
    <source>
        <dbReference type="Proteomes" id="UP000242861"/>
    </source>
</evidence>
<dbReference type="Proteomes" id="UP000242861">
    <property type="component" value="Unassembled WGS sequence"/>
</dbReference>
<evidence type="ECO:0000256" key="1">
    <source>
        <dbReference type="ARBA" id="ARBA00004141"/>
    </source>
</evidence>
<keyword evidence="4" id="KW-0862">Zinc</keyword>
<dbReference type="PANTHER" id="PTHR45755:SF4">
    <property type="entry name" value="ZINC TRANSPORTER 7"/>
    <property type="match status" value="1"/>
</dbReference>
<evidence type="ECO:0000259" key="9">
    <source>
        <dbReference type="Pfam" id="PF01545"/>
    </source>
</evidence>
<evidence type="ECO:0000256" key="2">
    <source>
        <dbReference type="ARBA" id="ARBA00022448"/>
    </source>
</evidence>
<evidence type="ECO:0000256" key="4">
    <source>
        <dbReference type="ARBA" id="ARBA00022906"/>
    </source>
</evidence>
<accession>A0A2I0CRT0</accession>
<dbReference type="InterPro" id="IPR045316">
    <property type="entry name" value="Msc2-like"/>
</dbReference>
<comment type="subcellular location">
    <subcellularLocation>
        <location evidence="1">Membrane</location>
        <topology evidence="1">Multi-pass membrane protein</topology>
    </subcellularLocation>
</comment>
<evidence type="ECO:0000256" key="3">
    <source>
        <dbReference type="ARBA" id="ARBA00022692"/>
    </source>
</evidence>
<keyword evidence="6" id="KW-0406">Ion transport</keyword>
<dbReference type="NCBIfam" id="TIGR01297">
    <property type="entry name" value="CDF"/>
    <property type="match status" value="1"/>
</dbReference>
<keyword evidence="3 8" id="KW-0812">Transmembrane</keyword>
<dbReference type="Pfam" id="PF01545">
    <property type="entry name" value="Cation_efflux"/>
    <property type="match status" value="1"/>
</dbReference>
<comment type="caution">
    <text evidence="10">The sequence shown here is derived from an EMBL/GenBank/DDBJ whole genome shotgun (WGS) entry which is preliminary data.</text>
</comment>
<dbReference type="AlphaFoldDB" id="A0A2I0CRT0"/>
<keyword evidence="4" id="KW-0864">Zinc transport</keyword>
<keyword evidence="5 8" id="KW-1133">Transmembrane helix</keyword>
<feature type="transmembrane region" description="Helical" evidence="8">
    <location>
        <begin position="26"/>
        <end position="47"/>
    </location>
</feature>
<organism evidence="10 11">
    <name type="scientific">Pseudomonas fluvialis</name>
    <dbReference type="NCBI Taxonomy" id="1793966"/>
    <lineage>
        <taxon>Bacteria</taxon>
        <taxon>Pseudomonadati</taxon>
        <taxon>Pseudomonadota</taxon>
        <taxon>Gammaproteobacteria</taxon>
        <taxon>Pseudomonadales</taxon>
        <taxon>Pseudomonadaceae</taxon>
        <taxon>Pseudomonas</taxon>
    </lineage>
</organism>
<dbReference type="SUPFAM" id="SSF161111">
    <property type="entry name" value="Cation efflux protein transmembrane domain-like"/>
    <property type="match status" value="1"/>
</dbReference>
<dbReference type="GO" id="GO:0006882">
    <property type="term" value="P:intracellular zinc ion homeostasis"/>
    <property type="evidence" value="ECO:0007669"/>
    <property type="project" value="InterPro"/>
</dbReference>
<dbReference type="GO" id="GO:0016020">
    <property type="term" value="C:membrane"/>
    <property type="evidence" value="ECO:0007669"/>
    <property type="project" value="UniProtKB-SubCell"/>
</dbReference>
<dbReference type="NCBIfam" id="NF033827">
    <property type="entry name" value="CDF_efflux_DmeF"/>
    <property type="match status" value="1"/>
</dbReference>
<feature type="domain" description="Cation efflux protein transmembrane" evidence="9">
    <location>
        <begin position="27"/>
        <end position="241"/>
    </location>
</feature>
<gene>
    <name evidence="10" type="ORF">CW360_05480</name>
</gene>
<feature type="transmembrane region" description="Helical" evidence="8">
    <location>
        <begin position="184"/>
        <end position="204"/>
    </location>
</feature>
<evidence type="ECO:0000256" key="8">
    <source>
        <dbReference type="SAM" id="Phobius"/>
    </source>
</evidence>
<dbReference type="EMBL" id="PIYS01000006">
    <property type="protein sequence ID" value="PKF71851.1"/>
    <property type="molecule type" value="Genomic_DNA"/>
</dbReference>
<protein>
    <submittedName>
        <fullName evidence="10">Cation transporter</fullName>
    </submittedName>
</protein>
<dbReference type="InterPro" id="IPR002524">
    <property type="entry name" value="Cation_efflux"/>
</dbReference>
<dbReference type="PANTHER" id="PTHR45755">
    <property type="match status" value="1"/>
</dbReference>
<feature type="transmembrane region" description="Helical" evidence="8">
    <location>
        <begin position="88"/>
        <end position="113"/>
    </location>
</feature>
<keyword evidence="2" id="KW-0813">Transport</keyword>